<reference evidence="1" key="2">
    <citation type="journal article" date="2021" name="PeerJ">
        <title>Extensive microbial diversity within the chicken gut microbiome revealed by metagenomics and culture.</title>
        <authorList>
            <person name="Gilroy R."/>
            <person name="Ravi A."/>
            <person name="Getino M."/>
            <person name="Pursley I."/>
            <person name="Horton D.L."/>
            <person name="Alikhan N.F."/>
            <person name="Baker D."/>
            <person name="Gharbi K."/>
            <person name="Hall N."/>
            <person name="Watson M."/>
            <person name="Adriaenssens E.M."/>
            <person name="Foster-Nyarko E."/>
            <person name="Jarju S."/>
            <person name="Secka A."/>
            <person name="Antonio M."/>
            <person name="Oren A."/>
            <person name="Chaudhuri R.R."/>
            <person name="La Ragione R."/>
            <person name="Hildebrand F."/>
            <person name="Pallen M.J."/>
        </authorList>
    </citation>
    <scope>NUCLEOTIDE SEQUENCE</scope>
    <source>
        <strain evidence="1">2830</strain>
    </source>
</reference>
<reference evidence="1" key="1">
    <citation type="submission" date="2020-10" db="EMBL/GenBank/DDBJ databases">
        <authorList>
            <person name="Gilroy R."/>
        </authorList>
    </citation>
    <scope>NUCLEOTIDE SEQUENCE</scope>
    <source>
        <strain evidence="1">2830</strain>
    </source>
</reference>
<comment type="caution">
    <text evidence="1">The sequence shown here is derived from an EMBL/GenBank/DDBJ whole genome shotgun (WGS) entry which is preliminary data.</text>
</comment>
<evidence type="ECO:0000313" key="1">
    <source>
        <dbReference type="EMBL" id="HIU10172.1"/>
    </source>
</evidence>
<protein>
    <submittedName>
        <fullName evidence="1">Uncharacterized protein</fullName>
    </submittedName>
</protein>
<dbReference type="AlphaFoldDB" id="A0A9D1KXK8"/>
<dbReference type="EMBL" id="DVMH01000018">
    <property type="protein sequence ID" value="HIU10172.1"/>
    <property type="molecule type" value="Genomic_DNA"/>
</dbReference>
<evidence type="ECO:0000313" key="2">
    <source>
        <dbReference type="Proteomes" id="UP000824124"/>
    </source>
</evidence>
<sequence length="86" mass="9736">MMHEKENLAEAADEPQKNVPGRWRIRFRLARLVDVKSLVTLALVCVLCVTTLNEQETNELFNSAVMLVLGFFFGKNLNDNNEKNAG</sequence>
<accession>A0A9D1KXK8</accession>
<name>A0A9D1KXK8_9FIRM</name>
<gene>
    <name evidence="1" type="ORF">IAB00_02855</name>
</gene>
<dbReference type="Proteomes" id="UP000824124">
    <property type="component" value="Unassembled WGS sequence"/>
</dbReference>
<proteinExistence type="predicted"/>
<organism evidence="1 2">
    <name type="scientific">Candidatus Avidehalobacter gallistercoris</name>
    <dbReference type="NCBI Taxonomy" id="2840694"/>
    <lineage>
        <taxon>Bacteria</taxon>
        <taxon>Bacillati</taxon>
        <taxon>Bacillota</taxon>
        <taxon>Clostridia</taxon>
        <taxon>Eubacteriales</taxon>
        <taxon>Peptococcaceae</taxon>
        <taxon>Peptococcaceae incertae sedis</taxon>
        <taxon>Candidatus Avidehalobacter</taxon>
    </lineage>
</organism>